<evidence type="ECO:0000259" key="4">
    <source>
        <dbReference type="Pfam" id="PF00676"/>
    </source>
</evidence>
<feature type="domain" description="Dehydrogenase E1 component" evidence="4">
    <location>
        <begin position="11"/>
        <end position="289"/>
    </location>
</feature>
<dbReference type="InterPro" id="IPR050642">
    <property type="entry name" value="PDH_E1_Alpha_Subunit"/>
</dbReference>
<dbReference type="CDD" id="cd02000">
    <property type="entry name" value="TPP_E1_PDC_ADC_BCADC"/>
    <property type="match status" value="1"/>
</dbReference>
<accession>A0A0G1FEY7</accession>
<keyword evidence="2" id="KW-0560">Oxidoreductase</keyword>
<dbReference type="PANTHER" id="PTHR11516:SF60">
    <property type="entry name" value="PYRUVATE DEHYDROGENASE E1 COMPONENT SUBUNIT ALPHA"/>
    <property type="match status" value="1"/>
</dbReference>
<dbReference type="SUPFAM" id="SSF52518">
    <property type="entry name" value="Thiamin diphosphate-binding fold (THDP-binding)"/>
    <property type="match status" value="1"/>
</dbReference>
<dbReference type="PATRIC" id="fig|1618436.3.peg.391"/>
<comment type="caution">
    <text evidence="5">The sequence shown here is derived from an EMBL/GenBank/DDBJ whole genome shotgun (WGS) entry which is preliminary data.</text>
</comment>
<proteinExistence type="predicted"/>
<dbReference type="GO" id="GO:0004739">
    <property type="term" value="F:pyruvate dehydrogenase (acetyl-transferring) activity"/>
    <property type="evidence" value="ECO:0007669"/>
    <property type="project" value="TreeGrafter"/>
</dbReference>
<evidence type="ECO:0000256" key="1">
    <source>
        <dbReference type="ARBA" id="ARBA00001964"/>
    </source>
</evidence>
<organism evidence="5 6">
    <name type="scientific">Candidatus Gottesmanbacteria bacterium GW2011_GWA1_43_11</name>
    <dbReference type="NCBI Taxonomy" id="1618436"/>
    <lineage>
        <taxon>Bacteria</taxon>
        <taxon>Candidatus Gottesmaniibacteriota</taxon>
    </lineage>
</organism>
<dbReference type="AlphaFoldDB" id="A0A0G1FEY7"/>
<dbReference type="Pfam" id="PF00676">
    <property type="entry name" value="E1_dh"/>
    <property type="match status" value="1"/>
</dbReference>
<dbReference type="PANTHER" id="PTHR11516">
    <property type="entry name" value="PYRUVATE DEHYDROGENASE E1 COMPONENT, ALPHA SUBUNIT BACTERIAL AND ORGANELLAR"/>
    <property type="match status" value="1"/>
</dbReference>
<name>A0A0G1FEY7_9BACT</name>
<evidence type="ECO:0000313" key="6">
    <source>
        <dbReference type="Proteomes" id="UP000034543"/>
    </source>
</evidence>
<sequence length="299" mass="33701">MIKTYFLTKKTRLQIRDNVLTKALALKLLAVLTRNDPVMSNHRAHGHYLAKGGDLYRFFAEIYGKADGCAKGRGGSMHLIDQKVNFLGSTPIVGSIVPVATGVAFAEKLKQNKTVMCVFLGEAVVEEGVFHESINYAVLKQLPIIYICENNLYSVYTPLNLRQPERGITQLISGHGIPAISADGNNIRETYNVIKSAYLYVHSGKGPVFLEFFTYRQREHCGHLFDNHLGYRSEQEFLEWKKQDPVSRLKQLLIKKKYLSTAQIQTLQNKLTVDSEKILEQAHASTTPHKTINDADTYA</sequence>
<dbReference type="STRING" id="1618436.UV59_C0007G0011"/>
<dbReference type="Proteomes" id="UP000034543">
    <property type="component" value="Unassembled WGS sequence"/>
</dbReference>
<keyword evidence="3" id="KW-0786">Thiamine pyrophosphate</keyword>
<dbReference type="GO" id="GO:0006086">
    <property type="term" value="P:pyruvate decarboxylation to acetyl-CoA"/>
    <property type="evidence" value="ECO:0007669"/>
    <property type="project" value="TreeGrafter"/>
</dbReference>
<dbReference type="InterPro" id="IPR029061">
    <property type="entry name" value="THDP-binding"/>
</dbReference>
<comment type="cofactor">
    <cofactor evidence="1">
        <name>thiamine diphosphate</name>
        <dbReference type="ChEBI" id="CHEBI:58937"/>
    </cofactor>
</comment>
<evidence type="ECO:0000256" key="2">
    <source>
        <dbReference type="ARBA" id="ARBA00023002"/>
    </source>
</evidence>
<dbReference type="EMBL" id="LCFB01000007">
    <property type="protein sequence ID" value="KKS85428.1"/>
    <property type="molecule type" value="Genomic_DNA"/>
</dbReference>
<reference evidence="5 6" key="1">
    <citation type="journal article" date="2015" name="Nature">
        <title>rRNA introns, odd ribosomes, and small enigmatic genomes across a large radiation of phyla.</title>
        <authorList>
            <person name="Brown C.T."/>
            <person name="Hug L.A."/>
            <person name="Thomas B.C."/>
            <person name="Sharon I."/>
            <person name="Castelle C.J."/>
            <person name="Singh A."/>
            <person name="Wilkins M.J."/>
            <person name="Williams K.H."/>
            <person name="Banfield J.F."/>
        </authorList>
    </citation>
    <scope>NUCLEOTIDE SEQUENCE [LARGE SCALE GENOMIC DNA]</scope>
</reference>
<gene>
    <name evidence="5" type="ORF">UV59_C0007G0011</name>
</gene>
<evidence type="ECO:0000313" key="5">
    <source>
        <dbReference type="EMBL" id="KKS85428.1"/>
    </source>
</evidence>
<dbReference type="Gene3D" id="3.40.50.970">
    <property type="match status" value="1"/>
</dbReference>
<evidence type="ECO:0000256" key="3">
    <source>
        <dbReference type="ARBA" id="ARBA00023052"/>
    </source>
</evidence>
<dbReference type="InterPro" id="IPR001017">
    <property type="entry name" value="DH_E1"/>
</dbReference>
<protein>
    <submittedName>
        <fullName evidence="5">Dehydrogenase E1 component</fullName>
    </submittedName>
</protein>